<comment type="similarity">
    <text evidence="9">Belongs to the NnrD/CARKD family.</text>
</comment>
<dbReference type="InterPro" id="IPR029056">
    <property type="entry name" value="Ribokinase-like"/>
</dbReference>
<keyword evidence="7 9" id="KW-0520">NAD</keyword>
<dbReference type="EMBL" id="PNHP01000001">
    <property type="protein sequence ID" value="PMC82620.1"/>
    <property type="molecule type" value="Genomic_DNA"/>
</dbReference>
<feature type="domain" description="YjeF C-terminal" evidence="10">
    <location>
        <begin position="114"/>
        <end position="393"/>
    </location>
</feature>
<dbReference type="PANTHER" id="PTHR12592:SF0">
    <property type="entry name" value="ATP-DEPENDENT (S)-NAD(P)H-HYDRATE DEHYDRATASE"/>
    <property type="match status" value="1"/>
</dbReference>
<keyword evidence="8 9" id="KW-0456">Lyase</keyword>
<keyword evidence="4 9" id="KW-0067">ATP-binding</keyword>
<keyword evidence="6 9" id="KW-0521">NADP</keyword>
<dbReference type="SUPFAM" id="SSF56214">
    <property type="entry name" value="4'-phosphopantetheinyl transferase"/>
    <property type="match status" value="1"/>
</dbReference>
<comment type="caution">
    <text evidence="9">Lacks conserved residue(s) required for the propagation of feature annotation.</text>
</comment>
<evidence type="ECO:0000256" key="9">
    <source>
        <dbReference type="HAMAP-Rule" id="MF_01965"/>
    </source>
</evidence>
<feature type="binding site" evidence="9">
    <location>
        <position position="334"/>
    </location>
    <ligand>
        <name>AMP</name>
        <dbReference type="ChEBI" id="CHEBI:456215"/>
    </ligand>
</feature>
<dbReference type="InterPro" id="IPR000631">
    <property type="entry name" value="CARKD"/>
</dbReference>
<dbReference type="NCBIfam" id="TIGR00556">
    <property type="entry name" value="pantethn_trn"/>
    <property type="match status" value="1"/>
</dbReference>
<comment type="cofactor">
    <cofactor evidence="9">
        <name>Mg(2+)</name>
        <dbReference type="ChEBI" id="CHEBI:18420"/>
    </cofactor>
</comment>
<dbReference type="GO" id="GO:0046496">
    <property type="term" value="P:nicotinamide nucleotide metabolic process"/>
    <property type="evidence" value="ECO:0007669"/>
    <property type="project" value="UniProtKB-UniRule"/>
</dbReference>
<evidence type="ECO:0000256" key="5">
    <source>
        <dbReference type="ARBA" id="ARBA00022842"/>
    </source>
</evidence>
<dbReference type="Gene3D" id="3.40.1190.20">
    <property type="match status" value="1"/>
</dbReference>
<keyword evidence="2" id="KW-0479">Metal-binding</keyword>
<feature type="binding site" evidence="9">
    <location>
        <position position="335"/>
    </location>
    <ligand>
        <name>(6S)-NADPHX</name>
        <dbReference type="ChEBI" id="CHEBI:64076"/>
    </ligand>
</feature>
<dbReference type="InterPro" id="IPR008278">
    <property type="entry name" value="4-PPantetheinyl_Trfase_dom"/>
</dbReference>
<feature type="binding site" evidence="9">
    <location>
        <position position="219"/>
    </location>
    <ligand>
        <name>(6S)-NADPHX</name>
        <dbReference type="ChEBI" id="CHEBI:64076"/>
    </ligand>
</feature>
<dbReference type="GO" id="GO:0052855">
    <property type="term" value="F:ADP-dependent NAD(P)H-hydrate dehydratase activity"/>
    <property type="evidence" value="ECO:0007669"/>
    <property type="project" value="UniProtKB-UniRule"/>
</dbReference>
<keyword evidence="3 9" id="KW-0547">Nucleotide-binding</keyword>
<dbReference type="PROSITE" id="PS01050">
    <property type="entry name" value="YJEF_C_2"/>
    <property type="match status" value="1"/>
</dbReference>
<dbReference type="GO" id="GO:0005524">
    <property type="term" value="F:ATP binding"/>
    <property type="evidence" value="ECO:0007669"/>
    <property type="project" value="UniProtKB-KW"/>
</dbReference>
<evidence type="ECO:0000256" key="4">
    <source>
        <dbReference type="ARBA" id="ARBA00022840"/>
    </source>
</evidence>
<dbReference type="RefSeq" id="WP_102197642.1">
    <property type="nucleotide sequence ID" value="NZ_PNHP01000001.1"/>
</dbReference>
<protein>
    <recommendedName>
        <fullName evidence="9">ADP-dependent (S)-NAD(P)H-hydrate dehydratase</fullName>
        <ecNumber evidence="9">4.2.1.136</ecNumber>
    </recommendedName>
    <alternativeName>
        <fullName evidence="9">ADP-dependent NAD(P)HX dehydratase</fullName>
    </alternativeName>
</protein>
<evidence type="ECO:0000256" key="7">
    <source>
        <dbReference type="ARBA" id="ARBA00023027"/>
    </source>
</evidence>
<dbReference type="InterPro" id="IPR037143">
    <property type="entry name" value="4-PPantetheinyl_Trfase_dom_sf"/>
</dbReference>
<dbReference type="InterPro" id="IPR004568">
    <property type="entry name" value="Ppantetheine-prot_Trfase_dom"/>
</dbReference>
<dbReference type="Proteomes" id="UP000235658">
    <property type="component" value="Unassembled WGS sequence"/>
</dbReference>
<dbReference type="GO" id="GO:0000287">
    <property type="term" value="F:magnesium ion binding"/>
    <property type="evidence" value="ECO:0007669"/>
    <property type="project" value="InterPro"/>
</dbReference>
<evidence type="ECO:0000256" key="6">
    <source>
        <dbReference type="ARBA" id="ARBA00022857"/>
    </source>
</evidence>
<dbReference type="CDD" id="cd01171">
    <property type="entry name" value="YXKO-related"/>
    <property type="match status" value="1"/>
</dbReference>
<feature type="binding site" evidence="9">
    <location>
        <begin position="306"/>
        <end position="310"/>
    </location>
    <ligand>
        <name>AMP</name>
        <dbReference type="ChEBI" id="CHEBI:456215"/>
    </ligand>
</feature>
<sequence length="395" mass="43731">MIGIDIVNIEKLKNKLEKNNFDSKIFTDNEIHYSRKKENSIQTFAGIFAAKEAIIKAYNLNLAYILRKKIEIKHINNKPEIYINGKKSKASLSISHDGNYAVAVCTKNDEIFKIDNDIKNLIKKRPEFGHKGDFGKVAVIGGKKGMAGSVYMSSLASLRSGAGLSYIICPSSISDILQIKSTESIIEEVDCDYFYNEINIVDKILDLSKDKDAIAIGPGMGKGKDLNQLVKAILDNYHNKIVIDADGLNSLKNDIHIINGKENIVLTPHEMEFSRISRLPLSYIKKNREKVAVDFAKKHKVILVLKGKNTIVTDGNRLYINSSGNSGMATAGSGDVLTGILLSNLCLMDTFEAAVFSVYMHGLAGDIYAKNNCEDSLIASDIIENLPKAYRLMRC</sequence>
<dbReference type="EC" id="4.2.1.136" evidence="9"/>
<feature type="binding site" evidence="9">
    <location>
        <position position="269"/>
    </location>
    <ligand>
        <name>(6S)-NADPHX</name>
        <dbReference type="ChEBI" id="CHEBI:64076"/>
    </ligand>
</feature>
<evidence type="ECO:0000313" key="12">
    <source>
        <dbReference type="Proteomes" id="UP000235658"/>
    </source>
</evidence>
<dbReference type="SUPFAM" id="SSF53613">
    <property type="entry name" value="Ribokinase-like"/>
    <property type="match status" value="1"/>
</dbReference>
<dbReference type="AlphaFoldDB" id="A0A2N6UL75"/>
<evidence type="ECO:0000256" key="3">
    <source>
        <dbReference type="ARBA" id="ARBA00022741"/>
    </source>
</evidence>
<evidence type="ECO:0000256" key="1">
    <source>
        <dbReference type="ARBA" id="ARBA00022679"/>
    </source>
</evidence>
<evidence type="ECO:0000256" key="8">
    <source>
        <dbReference type="ARBA" id="ARBA00023239"/>
    </source>
</evidence>
<dbReference type="GO" id="GO:0052856">
    <property type="term" value="F:NAD(P)HX epimerase activity"/>
    <property type="evidence" value="ECO:0007669"/>
    <property type="project" value="TreeGrafter"/>
</dbReference>
<comment type="function">
    <text evidence="9">Catalyzes the dehydration of the S-form of NAD(P)HX at the expense of ADP, which is converted to AMP. Together with NAD(P)HX epimerase, which catalyzes the epimerization of the S- and R-forms, the enzyme allows the repair of both epimers of NAD(P)HX, a damaged form of NAD(P)H that is a result of enzymatic or heat-dependent hydration.</text>
</comment>
<dbReference type="NCBIfam" id="TIGR00196">
    <property type="entry name" value="yjeF_cterm"/>
    <property type="match status" value="1"/>
</dbReference>
<gene>
    <name evidence="9" type="primary">nnrD</name>
    <name evidence="11" type="ORF">CJ192_02480</name>
</gene>
<dbReference type="PANTHER" id="PTHR12592">
    <property type="entry name" value="ATP-DEPENDENT (S)-NAD(P)H-HYDRATE DEHYDRATASE FAMILY MEMBER"/>
    <property type="match status" value="1"/>
</dbReference>
<dbReference type="GeneID" id="84578046"/>
<dbReference type="InterPro" id="IPR017953">
    <property type="entry name" value="Carbohydrate_kinase_pred_CS"/>
</dbReference>
<comment type="catalytic activity">
    <reaction evidence="9">
        <text>(6S)-NADPHX + ADP = AMP + phosphate + NADPH + H(+)</text>
        <dbReference type="Rhea" id="RHEA:32235"/>
        <dbReference type="ChEBI" id="CHEBI:15378"/>
        <dbReference type="ChEBI" id="CHEBI:43474"/>
        <dbReference type="ChEBI" id="CHEBI:57783"/>
        <dbReference type="ChEBI" id="CHEBI:64076"/>
        <dbReference type="ChEBI" id="CHEBI:456215"/>
        <dbReference type="ChEBI" id="CHEBI:456216"/>
        <dbReference type="EC" id="4.2.1.136"/>
    </reaction>
</comment>
<dbReference type="Gene3D" id="3.90.470.20">
    <property type="entry name" value="4'-phosphopantetheinyl transferase domain"/>
    <property type="match status" value="1"/>
</dbReference>
<evidence type="ECO:0000256" key="2">
    <source>
        <dbReference type="ARBA" id="ARBA00022723"/>
    </source>
</evidence>
<comment type="catalytic activity">
    <reaction evidence="9">
        <text>(6S)-NADHX + ADP = AMP + phosphate + NADH + H(+)</text>
        <dbReference type="Rhea" id="RHEA:32223"/>
        <dbReference type="ChEBI" id="CHEBI:15378"/>
        <dbReference type="ChEBI" id="CHEBI:43474"/>
        <dbReference type="ChEBI" id="CHEBI:57945"/>
        <dbReference type="ChEBI" id="CHEBI:64074"/>
        <dbReference type="ChEBI" id="CHEBI:456215"/>
        <dbReference type="ChEBI" id="CHEBI:456216"/>
        <dbReference type="EC" id="4.2.1.136"/>
    </reaction>
</comment>
<dbReference type="GO" id="GO:0008897">
    <property type="term" value="F:holo-[acyl-carrier-protein] synthase activity"/>
    <property type="evidence" value="ECO:0007669"/>
    <property type="project" value="InterPro"/>
</dbReference>
<evidence type="ECO:0000313" key="11">
    <source>
        <dbReference type="EMBL" id="PMC82620.1"/>
    </source>
</evidence>
<comment type="subunit">
    <text evidence="9">Homotetramer.</text>
</comment>
<dbReference type="Pfam" id="PF01256">
    <property type="entry name" value="Carb_kinase"/>
    <property type="match status" value="1"/>
</dbReference>
<dbReference type="PROSITE" id="PS51383">
    <property type="entry name" value="YJEF_C_3"/>
    <property type="match status" value="1"/>
</dbReference>
<comment type="caution">
    <text evidence="11">The sequence shown here is derived from an EMBL/GenBank/DDBJ whole genome shotgun (WGS) entry which is preliminary data.</text>
</comment>
<keyword evidence="1" id="KW-0808">Transferase</keyword>
<keyword evidence="5" id="KW-0460">Magnesium</keyword>
<dbReference type="Pfam" id="PF01648">
    <property type="entry name" value="ACPS"/>
    <property type="match status" value="1"/>
</dbReference>
<evidence type="ECO:0000259" key="10">
    <source>
        <dbReference type="PROSITE" id="PS51383"/>
    </source>
</evidence>
<dbReference type="GO" id="GO:0006633">
    <property type="term" value="P:fatty acid biosynthetic process"/>
    <property type="evidence" value="ECO:0007669"/>
    <property type="project" value="InterPro"/>
</dbReference>
<dbReference type="GO" id="GO:0110051">
    <property type="term" value="P:metabolite repair"/>
    <property type="evidence" value="ECO:0007669"/>
    <property type="project" value="TreeGrafter"/>
</dbReference>
<name>A0A2N6UL75_9FIRM</name>
<reference evidence="11 12" key="1">
    <citation type="submission" date="2017-09" db="EMBL/GenBank/DDBJ databases">
        <title>Bacterial strain isolated from the female urinary microbiota.</title>
        <authorList>
            <person name="Thomas-White K."/>
            <person name="Kumar N."/>
            <person name="Forster S."/>
            <person name="Putonti C."/>
            <person name="Lawley T."/>
            <person name="Wolfe A.J."/>
        </authorList>
    </citation>
    <scope>NUCLEOTIDE SEQUENCE [LARGE SCALE GENOMIC DNA]</scope>
    <source>
        <strain evidence="11 12">UMB0204</strain>
    </source>
</reference>
<proteinExistence type="inferred from homology"/>
<dbReference type="HAMAP" id="MF_01965">
    <property type="entry name" value="NADHX_dehydratase"/>
    <property type="match status" value="1"/>
</dbReference>
<accession>A0A2N6UL75</accession>
<organism evidence="11 12">
    <name type="scientific">Anaerococcus hydrogenalis</name>
    <dbReference type="NCBI Taxonomy" id="33029"/>
    <lineage>
        <taxon>Bacteria</taxon>
        <taxon>Bacillati</taxon>
        <taxon>Bacillota</taxon>
        <taxon>Tissierellia</taxon>
        <taxon>Tissierellales</taxon>
        <taxon>Peptoniphilaceae</taxon>
        <taxon>Anaerococcus</taxon>
    </lineage>
</organism>